<proteinExistence type="inferred from homology"/>
<feature type="domain" description="ABC transmembrane type-1" evidence="8">
    <location>
        <begin position="86"/>
        <end position="302"/>
    </location>
</feature>
<evidence type="ECO:0000313" key="9">
    <source>
        <dbReference type="EMBL" id="MDI4645037.1"/>
    </source>
</evidence>
<keyword evidence="10" id="KW-1185">Reference proteome</keyword>
<feature type="transmembrane region" description="Helical" evidence="7">
    <location>
        <begin position="90"/>
        <end position="111"/>
    </location>
</feature>
<dbReference type="InterPro" id="IPR000515">
    <property type="entry name" value="MetI-like"/>
</dbReference>
<dbReference type="Pfam" id="PF00528">
    <property type="entry name" value="BPD_transp_1"/>
    <property type="match status" value="1"/>
</dbReference>
<comment type="similarity">
    <text evidence="7">Belongs to the binding-protein-dependent transport system permease family.</text>
</comment>
<dbReference type="InterPro" id="IPR050809">
    <property type="entry name" value="UgpAE/MalFG_permease"/>
</dbReference>
<feature type="transmembrane region" description="Helical" evidence="7">
    <location>
        <begin position="228"/>
        <end position="245"/>
    </location>
</feature>
<evidence type="ECO:0000256" key="2">
    <source>
        <dbReference type="ARBA" id="ARBA00022448"/>
    </source>
</evidence>
<accession>A0ABT6TDZ7</accession>
<feature type="transmembrane region" description="Helical" evidence="7">
    <location>
        <begin position="26"/>
        <end position="43"/>
    </location>
</feature>
<dbReference type="Proteomes" id="UP001161691">
    <property type="component" value="Unassembled WGS sequence"/>
</dbReference>
<gene>
    <name evidence="9" type="ORF">KB449_08705</name>
</gene>
<feature type="transmembrane region" description="Helical" evidence="7">
    <location>
        <begin position="187"/>
        <end position="207"/>
    </location>
</feature>
<dbReference type="InterPro" id="IPR035906">
    <property type="entry name" value="MetI-like_sf"/>
</dbReference>
<keyword evidence="3" id="KW-1003">Cell membrane</keyword>
<comment type="caution">
    <text evidence="9">The sequence shown here is derived from an EMBL/GenBank/DDBJ whole genome shotgun (WGS) entry which is preliminary data.</text>
</comment>
<reference evidence="9" key="1">
    <citation type="submission" date="2023-04" db="EMBL/GenBank/DDBJ databases">
        <title>Comparative genomic analysis of Cohnella hashimotonis sp. nov., isolated from the International Space Station.</title>
        <authorList>
            <person name="Venkateswaran K."/>
            <person name="Simpson A."/>
        </authorList>
    </citation>
    <scope>NUCLEOTIDE SEQUENCE</scope>
    <source>
        <strain evidence="9">F6_2S_P_1</strain>
    </source>
</reference>
<comment type="subcellular location">
    <subcellularLocation>
        <location evidence="1 7">Cell membrane</location>
        <topology evidence="1 7">Multi-pass membrane protein</topology>
    </subcellularLocation>
</comment>
<evidence type="ECO:0000256" key="5">
    <source>
        <dbReference type="ARBA" id="ARBA00022989"/>
    </source>
</evidence>
<name>A0ABT6TDZ7_9BACL</name>
<dbReference type="RefSeq" id="WP_282907999.1">
    <property type="nucleotide sequence ID" value="NZ_JAGRPV010000001.1"/>
</dbReference>
<keyword evidence="2 7" id="KW-0813">Transport</keyword>
<evidence type="ECO:0000256" key="6">
    <source>
        <dbReference type="ARBA" id="ARBA00023136"/>
    </source>
</evidence>
<evidence type="ECO:0000256" key="3">
    <source>
        <dbReference type="ARBA" id="ARBA00022475"/>
    </source>
</evidence>
<evidence type="ECO:0000313" key="10">
    <source>
        <dbReference type="Proteomes" id="UP001161691"/>
    </source>
</evidence>
<evidence type="ECO:0000256" key="1">
    <source>
        <dbReference type="ARBA" id="ARBA00004651"/>
    </source>
</evidence>
<organism evidence="9 10">
    <name type="scientific">Cohnella hashimotonis</name>
    <dbReference type="NCBI Taxonomy" id="2826895"/>
    <lineage>
        <taxon>Bacteria</taxon>
        <taxon>Bacillati</taxon>
        <taxon>Bacillota</taxon>
        <taxon>Bacilli</taxon>
        <taxon>Bacillales</taxon>
        <taxon>Paenibacillaceae</taxon>
        <taxon>Cohnella</taxon>
    </lineage>
</organism>
<keyword evidence="5 7" id="KW-1133">Transmembrane helix</keyword>
<feature type="transmembrane region" description="Helical" evidence="7">
    <location>
        <begin position="281"/>
        <end position="305"/>
    </location>
</feature>
<dbReference type="EMBL" id="JAGRPV010000001">
    <property type="protein sequence ID" value="MDI4645037.1"/>
    <property type="molecule type" value="Genomic_DNA"/>
</dbReference>
<sequence>MNSVAGEKQADRSFFRIWKQVRTNRYLYLMLIPVVGYFLIFNYKPMYGAIIAFKDFNPYAGINGSDWVGLKHFRQFFESFYFGRLLRNTILLSVYSLAVIFPASIILALLLNEVRNKWFKSVVQTLSYLPYFISLIVICGMIVNFSGPDGMVSKLLVSLGVIDAPVDFLSLSSWYRTIHVGSSLWQYVGWNSIIYLAALSGISPSLYEAAVMDGANRWRQLIHITLPGIKNTIVILLILNIGSLMDSNWEKILLLYSPSTYETADVISTYVYRRGVQEANYSFSAAIGLFNSIINFSLLVAANFWSRRLTSNSLW</sequence>
<evidence type="ECO:0000259" key="8">
    <source>
        <dbReference type="PROSITE" id="PS50928"/>
    </source>
</evidence>
<dbReference type="Gene3D" id="1.10.3720.10">
    <property type="entry name" value="MetI-like"/>
    <property type="match status" value="1"/>
</dbReference>
<dbReference type="PANTHER" id="PTHR43227">
    <property type="entry name" value="BLL4140 PROTEIN"/>
    <property type="match status" value="1"/>
</dbReference>
<dbReference type="CDD" id="cd06261">
    <property type="entry name" value="TM_PBP2"/>
    <property type="match status" value="1"/>
</dbReference>
<keyword evidence="4 7" id="KW-0812">Transmembrane</keyword>
<dbReference type="SUPFAM" id="SSF161098">
    <property type="entry name" value="MetI-like"/>
    <property type="match status" value="1"/>
</dbReference>
<protein>
    <submittedName>
        <fullName evidence="9">ABC transporter permease subunit</fullName>
    </submittedName>
</protein>
<dbReference type="PROSITE" id="PS50928">
    <property type="entry name" value="ABC_TM1"/>
    <property type="match status" value="1"/>
</dbReference>
<evidence type="ECO:0000256" key="4">
    <source>
        <dbReference type="ARBA" id="ARBA00022692"/>
    </source>
</evidence>
<keyword evidence="6 7" id="KW-0472">Membrane</keyword>
<evidence type="ECO:0000256" key="7">
    <source>
        <dbReference type="RuleBase" id="RU363032"/>
    </source>
</evidence>
<dbReference type="PANTHER" id="PTHR43227:SF11">
    <property type="entry name" value="BLL4140 PROTEIN"/>
    <property type="match status" value="1"/>
</dbReference>
<feature type="transmembrane region" description="Helical" evidence="7">
    <location>
        <begin position="123"/>
        <end position="143"/>
    </location>
</feature>